<dbReference type="EMBL" id="CAEZSI010000050">
    <property type="protein sequence ID" value="CAB4538002.1"/>
    <property type="molecule type" value="Genomic_DNA"/>
</dbReference>
<dbReference type="SUPFAM" id="SSF53178">
    <property type="entry name" value="Peptidyl-tRNA hydrolase-like"/>
    <property type="match status" value="1"/>
</dbReference>
<reference evidence="1" key="1">
    <citation type="submission" date="2020-05" db="EMBL/GenBank/DDBJ databases">
        <authorList>
            <person name="Chiriac C."/>
            <person name="Salcher M."/>
            <person name="Ghai R."/>
            <person name="Kavagutti S V."/>
        </authorList>
    </citation>
    <scope>NUCLEOTIDE SEQUENCE</scope>
</reference>
<accession>A0A6J6BGC6</accession>
<sequence length="50" mass="5546">MGEQDPADFVLKAFSKVEQKDLGEFIVRGADVVESLISEGLERTQSQFNS</sequence>
<gene>
    <name evidence="1" type="ORF">UFOPK1412_00501</name>
</gene>
<organism evidence="1">
    <name type="scientific">freshwater metagenome</name>
    <dbReference type="NCBI Taxonomy" id="449393"/>
    <lineage>
        <taxon>unclassified sequences</taxon>
        <taxon>metagenomes</taxon>
        <taxon>ecological metagenomes</taxon>
    </lineage>
</organism>
<dbReference type="AlphaFoldDB" id="A0A6J6BGC6"/>
<protein>
    <submittedName>
        <fullName evidence="1">Unannotated protein</fullName>
    </submittedName>
</protein>
<dbReference type="InterPro" id="IPR036416">
    <property type="entry name" value="Pept_tRNA_hydro_sf"/>
</dbReference>
<dbReference type="GO" id="GO:0004045">
    <property type="term" value="F:peptidyl-tRNA hydrolase activity"/>
    <property type="evidence" value="ECO:0007669"/>
    <property type="project" value="InterPro"/>
</dbReference>
<name>A0A6J6BGC6_9ZZZZ</name>
<proteinExistence type="predicted"/>
<dbReference type="Gene3D" id="3.40.50.1470">
    <property type="entry name" value="Peptidyl-tRNA hydrolase"/>
    <property type="match status" value="1"/>
</dbReference>
<evidence type="ECO:0000313" key="1">
    <source>
        <dbReference type="EMBL" id="CAB4538002.1"/>
    </source>
</evidence>